<dbReference type="HOGENOM" id="CLU_173913_3_0_9"/>
<reference evidence="1 2" key="1">
    <citation type="submission" date="2011-08" db="EMBL/GenBank/DDBJ databases">
        <title>The Genome Sequence of Johnsonella ignava ATCC 51276.</title>
        <authorList>
            <consortium name="The Broad Institute Genome Sequencing Platform"/>
            <person name="Earl A."/>
            <person name="Ward D."/>
            <person name="Feldgarden M."/>
            <person name="Gevers D."/>
            <person name="Izard J."/>
            <person name="Blanton J.M."/>
            <person name="Baranova O.V."/>
            <person name="Dewhirst F.E."/>
            <person name="Young S.K."/>
            <person name="Zeng Q."/>
            <person name="Gargeya S."/>
            <person name="Fitzgerald M."/>
            <person name="Haas B."/>
            <person name="Abouelleil A."/>
            <person name="Alvarado L."/>
            <person name="Arachchi H.M."/>
            <person name="Berlin A."/>
            <person name="Brown A."/>
            <person name="Chapman S.B."/>
            <person name="Chen Z."/>
            <person name="Dunbar C."/>
            <person name="Freedman E."/>
            <person name="Gearin G."/>
            <person name="Gellesch M."/>
            <person name="Goldberg J."/>
            <person name="Griggs A."/>
            <person name="Gujja S."/>
            <person name="Heiman D."/>
            <person name="Howarth C."/>
            <person name="Larson L."/>
            <person name="Lui A."/>
            <person name="MacDonald P.J.P."/>
            <person name="Montmayeur A."/>
            <person name="Murphy C."/>
            <person name="Neiman D."/>
            <person name="Pearson M."/>
            <person name="Priest M."/>
            <person name="Roberts A."/>
            <person name="Saif S."/>
            <person name="Shea T."/>
            <person name="Shenoy N."/>
            <person name="Sisk P."/>
            <person name="Stolte C."/>
            <person name="Sykes S."/>
            <person name="Wortman J."/>
            <person name="Nusbaum C."/>
            <person name="Birren B."/>
        </authorList>
    </citation>
    <scope>NUCLEOTIDE SEQUENCE [LARGE SCALE GENOMIC DNA]</scope>
    <source>
        <strain evidence="1 2">ATCC 51276</strain>
    </source>
</reference>
<proteinExistence type="predicted"/>
<gene>
    <name evidence="1" type="ORF">HMPREF9333_00037</name>
</gene>
<dbReference type="Proteomes" id="UP000003011">
    <property type="component" value="Unassembled WGS sequence"/>
</dbReference>
<dbReference type="SUPFAM" id="SSF46785">
    <property type="entry name" value="Winged helix' DNA-binding domain"/>
    <property type="match status" value="1"/>
</dbReference>
<keyword evidence="2" id="KW-1185">Reference proteome</keyword>
<dbReference type="OrthoDB" id="3174733at2"/>
<protein>
    <submittedName>
        <fullName evidence="1">Uncharacterized protein</fullName>
    </submittedName>
</protein>
<name>G5GEP9_9FIRM</name>
<dbReference type="eggNOG" id="ENOG50330IM">
    <property type="taxonomic scope" value="Bacteria"/>
</dbReference>
<dbReference type="RefSeq" id="WP_005538943.1">
    <property type="nucleotide sequence ID" value="NZ_JH378829.1"/>
</dbReference>
<organism evidence="1 2">
    <name type="scientific">Johnsonella ignava ATCC 51276</name>
    <dbReference type="NCBI Taxonomy" id="679200"/>
    <lineage>
        <taxon>Bacteria</taxon>
        <taxon>Bacillati</taxon>
        <taxon>Bacillota</taxon>
        <taxon>Clostridia</taxon>
        <taxon>Lachnospirales</taxon>
        <taxon>Lachnospiraceae</taxon>
        <taxon>Johnsonella</taxon>
    </lineage>
</organism>
<dbReference type="InterPro" id="IPR036390">
    <property type="entry name" value="WH_DNA-bd_sf"/>
</dbReference>
<evidence type="ECO:0000313" key="1">
    <source>
        <dbReference type="EMBL" id="EHI56787.1"/>
    </source>
</evidence>
<dbReference type="AlphaFoldDB" id="G5GEP9"/>
<dbReference type="STRING" id="679200.HMPREF9333_00037"/>
<comment type="caution">
    <text evidence="1">The sequence shown here is derived from an EMBL/GenBank/DDBJ whole genome shotgun (WGS) entry which is preliminary data.</text>
</comment>
<dbReference type="EMBL" id="ACZL01000002">
    <property type="protein sequence ID" value="EHI56787.1"/>
    <property type="molecule type" value="Genomic_DNA"/>
</dbReference>
<sequence>MNTQEKTYITATELSEKLGISVGQAYKIIRELNADLKKQGYITVAGKCPRRYIEKKWYGFGV</sequence>
<accession>G5GEP9</accession>
<evidence type="ECO:0000313" key="2">
    <source>
        <dbReference type="Proteomes" id="UP000003011"/>
    </source>
</evidence>